<dbReference type="Proteomes" id="UP000829447">
    <property type="component" value="Linkage Group LG4"/>
</dbReference>
<name>A0ACC5WFR4_PANGG</name>
<comment type="caution">
    <text evidence="1">The sequence shown here is derived from an EMBL/GenBank/DDBJ whole genome shotgun (WGS) entry which is preliminary data.</text>
</comment>
<dbReference type="EMBL" id="CM040457">
    <property type="protein sequence ID" value="MCI4377912.1"/>
    <property type="molecule type" value="Genomic_DNA"/>
</dbReference>
<organism evidence="1 2">
    <name type="scientific">Pangasianodon gigas</name>
    <name type="common">Mekong giant catfish</name>
    <name type="synonym">Pangasius gigas</name>
    <dbReference type="NCBI Taxonomy" id="30993"/>
    <lineage>
        <taxon>Eukaryota</taxon>
        <taxon>Metazoa</taxon>
        <taxon>Chordata</taxon>
        <taxon>Craniata</taxon>
        <taxon>Vertebrata</taxon>
        <taxon>Euteleostomi</taxon>
        <taxon>Actinopterygii</taxon>
        <taxon>Neopterygii</taxon>
        <taxon>Teleostei</taxon>
        <taxon>Ostariophysi</taxon>
        <taxon>Siluriformes</taxon>
        <taxon>Pangasiidae</taxon>
        <taxon>Pangasianodon</taxon>
    </lineage>
</organism>
<protein>
    <submittedName>
        <fullName evidence="1">Uncharacterized protein</fullName>
    </submittedName>
</protein>
<proteinExistence type="predicted"/>
<reference evidence="1 2" key="1">
    <citation type="journal article" date="2022" name="bioRxiv">
        <title>An ancient truncated duplication of the anti-Mullerian hormone receptor type 2 gene is a potential conserved master sex determinant in the Pangasiidae catfish family.</title>
        <authorList>
            <person name="Wen M."/>
            <person name="Pan Q."/>
            <person name="Jouanno E."/>
            <person name="Montfort J."/>
            <person name="Zahm M."/>
            <person name="Cabau C."/>
            <person name="Klopp C."/>
            <person name="Iampietro C."/>
            <person name="Roques C."/>
            <person name="Bouchez O."/>
            <person name="Castinel A."/>
            <person name="Donnadieu C."/>
            <person name="Parrinello H."/>
            <person name="Poncet C."/>
            <person name="Belmonte E."/>
            <person name="Gautier V."/>
            <person name="Avarre J.-C."/>
            <person name="Dugue R."/>
            <person name="Gustiano R."/>
            <person name="Ha T.T.T."/>
            <person name="Campet M."/>
            <person name="Sriphairoj K."/>
            <person name="Ribolli J."/>
            <person name="de Almeida F.L."/>
            <person name="Desvignes T."/>
            <person name="Postlethwait J.H."/>
            <person name="Bucao C.F."/>
            <person name="Robinson-Rechavi M."/>
            <person name="Bobe J."/>
            <person name="Herpin A."/>
            <person name="Guiguen Y."/>
        </authorList>
    </citation>
    <scope>NUCLEOTIDE SEQUENCE [LARGE SCALE GENOMIC DNA]</scope>
    <source>
        <strain evidence="1">YG-Dec2019</strain>
    </source>
</reference>
<sequence>MIPKTTTQMTTTRTTTKATTPFQTYPVVAGLRALIRSSVALDINQANSILQQYLSYLQSYYNVTGRVTSIKKV</sequence>
<evidence type="ECO:0000313" key="1">
    <source>
        <dbReference type="EMBL" id="MCI4377912.1"/>
    </source>
</evidence>
<accession>A0ACC5WFR4</accession>
<keyword evidence="2" id="KW-1185">Reference proteome</keyword>
<evidence type="ECO:0000313" key="2">
    <source>
        <dbReference type="Proteomes" id="UP000829447"/>
    </source>
</evidence>
<gene>
    <name evidence="1" type="ORF">PGIGA_G00208640</name>
</gene>